<name>X1ABZ3_9ZZZZ</name>
<evidence type="ECO:0000256" key="5">
    <source>
        <dbReference type="ARBA" id="ARBA00022984"/>
    </source>
</evidence>
<feature type="non-terminal residue" evidence="11">
    <location>
        <position position="112"/>
    </location>
</feature>
<dbReference type="InterPro" id="IPR001264">
    <property type="entry name" value="Glyco_trans_51"/>
</dbReference>
<organism evidence="11">
    <name type="scientific">marine sediment metagenome</name>
    <dbReference type="NCBI Taxonomy" id="412755"/>
    <lineage>
        <taxon>unclassified sequences</taxon>
        <taxon>metagenomes</taxon>
        <taxon>ecological metagenomes</taxon>
    </lineage>
</organism>
<dbReference type="AlphaFoldDB" id="X1ABZ3"/>
<dbReference type="GO" id="GO:0009252">
    <property type="term" value="P:peptidoglycan biosynthetic process"/>
    <property type="evidence" value="ECO:0007669"/>
    <property type="project" value="UniProtKB-KW"/>
</dbReference>
<dbReference type="InterPro" id="IPR036950">
    <property type="entry name" value="PBP_transglycosylase"/>
</dbReference>
<evidence type="ECO:0000256" key="3">
    <source>
        <dbReference type="ARBA" id="ARBA00022692"/>
    </source>
</evidence>
<proteinExistence type="predicted"/>
<keyword evidence="6 9" id="KW-1133">Transmembrane helix</keyword>
<keyword evidence="2" id="KW-0808">Transferase</keyword>
<dbReference type="Gene3D" id="1.10.3810.10">
    <property type="entry name" value="Biosynthetic peptidoglycan transglycosylase-like"/>
    <property type="match status" value="1"/>
</dbReference>
<dbReference type="GO" id="GO:0071555">
    <property type="term" value="P:cell wall organization"/>
    <property type="evidence" value="ECO:0007669"/>
    <property type="project" value="UniProtKB-KW"/>
</dbReference>
<evidence type="ECO:0000256" key="7">
    <source>
        <dbReference type="ARBA" id="ARBA00023136"/>
    </source>
</evidence>
<dbReference type="PANTHER" id="PTHR32282">
    <property type="entry name" value="BINDING PROTEIN TRANSPEPTIDASE, PUTATIVE-RELATED"/>
    <property type="match status" value="1"/>
</dbReference>
<comment type="subcellular location">
    <subcellularLocation>
        <location evidence="1">Membrane</location>
    </subcellularLocation>
</comment>
<dbReference type="GO" id="GO:0008360">
    <property type="term" value="P:regulation of cell shape"/>
    <property type="evidence" value="ECO:0007669"/>
    <property type="project" value="UniProtKB-KW"/>
</dbReference>
<dbReference type="GO" id="GO:0008955">
    <property type="term" value="F:peptidoglycan glycosyltransferase activity"/>
    <property type="evidence" value="ECO:0007669"/>
    <property type="project" value="TreeGrafter"/>
</dbReference>
<evidence type="ECO:0000313" key="11">
    <source>
        <dbReference type="EMBL" id="GAG70223.1"/>
    </source>
</evidence>
<evidence type="ECO:0000256" key="1">
    <source>
        <dbReference type="ARBA" id="ARBA00004370"/>
    </source>
</evidence>
<keyword evidence="5" id="KW-0573">Peptidoglycan synthesis</keyword>
<dbReference type="Pfam" id="PF00912">
    <property type="entry name" value="Transgly"/>
    <property type="match status" value="1"/>
</dbReference>
<sequence>MSPKNKLKKSYHIPLSKKILLLTIIFTLTFVITFIGLATLNNQKISEMVQGNKFLDAINSKVYDINGEIITEFYQENRNPVPLSKIPSNLINASIAIEDSDFYKHKGISLRG</sequence>
<evidence type="ECO:0000256" key="8">
    <source>
        <dbReference type="ARBA" id="ARBA00023316"/>
    </source>
</evidence>
<evidence type="ECO:0000256" key="2">
    <source>
        <dbReference type="ARBA" id="ARBA00022679"/>
    </source>
</evidence>
<keyword evidence="4" id="KW-0133">Cell shape</keyword>
<gene>
    <name evidence="11" type="ORF">S01H4_01628</name>
</gene>
<accession>X1ABZ3</accession>
<dbReference type="InterPro" id="IPR023346">
    <property type="entry name" value="Lysozyme-like_dom_sf"/>
</dbReference>
<keyword evidence="3 9" id="KW-0812">Transmembrane</keyword>
<dbReference type="EMBL" id="BART01000307">
    <property type="protein sequence ID" value="GAG70223.1"/>
    <property type="molecule type" value="Genomic_DNA"/>
</dbReference>
<evidence type="ECO:0000256" key="9">
    <source>
        <dbReference type="SAM" id="Phobius"/>
    </source>
</evidence>
<evidence type="ECO:0000256" key="6">
    <source>
        <dbReference type="ARBA" id="ARBA00022989"/>
    </source>
</evidence>
<feature type="transmembrane region" description="Helical" evidence="9">
    <location>
        <begin position="20"/>
        <end position="40"/>
    </location>
</feature>
<evidence type="ECO:0000256" key="4">
    <source>
        <dbReference type="ARBA" id="ARBA00022960"/>
    </source>
</evidence>
<feature type="domain" description="Glycosyl transferase family 51" evidence="10">
    <location>
        <begin position="67"/>
        <end position="111"/>
    </location>
</feature>
<reference evidence="11" key="1">
    <citation type="journal article" date="2014" name="Front. Microbiol.">
        <title>High frequency of phylogenetically diverse reductive dehalogenase-homologous genes in deep subseafloor sedimentary metagenomes.</title>
        <authorList>
            <person name="Kawai M."/>
            <person name="Futagami T."/>
            <person name="Toyoda A."/>
            <person name="Takaki Y."/>
            <person name="Nishi S."/>
            <person name="Hori S."/>
            <person name="Arai W."/>
            <person name="Tsubouchi T."/>
            <person name="Morono Y."/>
            <person name="Uchiyama I."/>
            <person name="Ito T."/>
            <person name="Fujiyama A."/>
            <person name="Inagaki F."/>
            <person name="Takami H."/>
        </authorList>
    </citation>
    <scope>NUCLEOTIDE SEQUENCE</scope>
    <source>
        <strain evidence="11">Expedition CK06-06</strain>
    </source>
</reference>
<evidence type="ECO:0000259" key="10">
    <source>
        <dbReference type="Pfam" id="PF00912"/>
    </source>
</evidence>
<protein>
    <recommendedName>
        <fullName evidence="10">Glycosyl transferase family 51 domain-containing protein</fullName>
    </recommendedName>
</protein>
<keyword evidence="7 9" id="KW-0472">Membrane</keyword>
<keyword evidence="8" id="KW-0961">Cell wall biogenesis/degradation</keyword>
<dbReference type="GO" id="GO:0016020">
    <property type="term" value="C:membrane"/>
    <property type="evidence" value="ECO:0007669"/>
    <property type="project" value="UniProtKB-SubCell"/>
</dbReference>
<dbReference type="GO" id="GO:0030288">
    <property type="term" value="C:outer membrane-bounded periplasmic space"/>
    <property type="evidence" value="ECO:0007669"/>
    <property type="project" value="TreeGrafter"/>
</dbReference>
<dbReference type="InterPro" id="IPR050396">
    <property type="entry name" value="Glycosyltr_51/Transpeptidase"/>
</dbReference>
<dbReference type="PANTHER" id="PTHR32282:SF27">
    <property type="entry name" value="PENICILLIN-BINDING PROTEIN 1A"/>
    <property type="match status" value="1"/>
</dbReference>
<comment type="caution">
    <text evidence="11">The sequence shown here is derived from an EMBL/GenBank/DDBJ whole genome shotgun (WGS) entry which is preliminary data.</text>
</comment>
<dbReference type="SUPFAM" id="SSF53955">
    <property type="entry name" value="Lysozyme-like"/>
    <property type="match status" value="1"/>
</dbReference>